<dbReference type="GO" id="GO:0061982">
    <property type="term" value="P:meiosis I cell cycle process"/>
    <property type="evidence" value="ECO:0007669"/>
    <property type="project" value="UniProtKB-ARBA"/>
</dbReference>
<dbReference type="NCBIfam" id="TIGR00585">
    <property type="entry name" value="mutl"/>
    <property type="match status" value="1"/>
</dbReference>
<dbReference type="FunFam" id="3.30.565.10:FF:000017">
    <property type="entry name" value="PMS1 homolog 1, mismatch repair system component"/>
    <property type="match status" value="1"/>
</dbReference>
<dbReference type="PANTHER" id="PTHR10073">
    <property type="entry name" value="DNA MISMATCH REPAIR PROTEIN MLH, PMS, MUTL"/>
    <property type="match status" value="1"/>
</dbReference>
<dbReference type="InterPro" id="IPR036890">
    <property type="entry name" value="HATPase_C_sf"/>
</dbReference>
<evidence type="ECO:0000256" key="1">
    <source>
        <dbReference type="ARBA" id="ARBA00006082"/>
    </source>
</evidence>
<evidence type="ECO:0000256" key="3">
    <source>
        <dbReference type="SAM" id="MobiDB-lite"/>
    </source>
</evidence>
<feature type="compositionally biased region" description="Polar residues" evidence="3">
    <location>
        <begin position="396"/>
        <end position="409"/>
    </location>
</feature>
<dbReference type="SUPFAM" id="SSF54211">
    <property type="entry name" value="Ribosomal protein S5 domain 2-like"/>
    <property type="match status" value="1"/>
</dbReference>
<dbReference type="InterPro" id="IPR014721">
    <property type="entry name" value="Ribsml_uS5_D2-typ_fold_subgr"/>
</dbReference>
<feature type="compositionally biased region" description="Polar residues" evidence="3">
    <location>
        <begin position="422"/>
        <end position="438"/>
    </location>
</feature>
<proteinExistence type="inferred from homology"/>
<protein>
    <submittedName>
        <fullName evidence="5">PMS1 protein like protein</fullName>
    </submittedName>
</protein>
<dbReference type="SUPFAM" id="SSF55874">
    <property type="entry name" value="ATPase domain of HSP90 chaperone/DNA topoisomerase II/histidine kinase"/>
    <property type="match status" value="1"/>
</dbReference>
<dbReference type="OrthoDB" id="10263226at2759"/>
<gene>
    <name evidence="5" type="ORF">BJ875DRAFT_57396</name>
</gene>
<evidence type="ECO:0000313" key="5">
    <source>
        <dbReference type="EMBL" id="KAG9238361.1"/>
    </source>
</evidence>
<dbReference type="InterPro" id="IPR013507">
    <property type="entry name" value="DNA_mismatch_S5_2-like"/>
</dbReference>
<evidence type="ECO:0000259" key="4">
    <source>
        <dbReference type="SMART" id="SM01340"/>
    </source>
</evidence>
<dbReference type="GO" id="GO:0032389">
    <property type="term" value="C:MutLalpha complex"/>
    <property type="evidence" value="ECO:0007669"/>
    <property type="project" value="TreeGrafter"/>
</dbReference>
<dbReference type="GO" id="GO:0140664">
    <property type="term" value="F:ATP-dependent DNA damage sensor activity"/>
    <property type="evidence" value="ECO:0007669"/>
    <property type="project" value="InterPro"/>
</dbReference>
<dbReference type="EMBL" id="MU251371">
    <property type="protein sequence ID" value="KAG9238361.1"/>
    <property type="molecule type" value="Genomic_DNA"/>
</dbReference>
<dbReference type="InterPro" id="IPR014762">
    <property type="entry name" value="DNA_mismatch_repair_CS"/>
</dbReference>
<dbReference type="Pfam" id="PF01119">
    <property type="entry name" value="DNA_mis_repair"/>
    <property type="match status" value="1"/>
</dbReference>
<comment type="caution">
    <text evidence="5">The sequence shown here is derived from an EMBL/GenBank/DDBJ whole genome shotgun (WGS) entry which is preliminary data.</text>
</comment>
<dbReference type="Proteomes" id="UP000824998">
    <property type="component" value="Unassembled WGS sequence"/>
</dbReference>
<evidence type="ECO:0000313" key="6">
    <source>
        <dbReference type="Proteomes" id="UP000824998"/>
    </source>
</evidence>
<feature type="domain" description="DNA mismatch repair protein S5" evidence="4">
    <location>
        <begin position="216"/>
        <end position="365"/>
    </location>
</feature>
<sequence length="926" mass="102829">MAITALPHDTIHLLGSAQTLTTATSLVKELIDNSLDARATSIEVLISQNTLDKIQVRDNGHGIQQEDLDALGRRGHTSKLTNFEELRLIGGLSLGFRGEALASAVQLGQVSITTRTDGEAVATVAVLKSPGGVASQSRTSHPIGTTVCVLNFLSKIPVRKQTALKTAPKTLTKTKELLQAYALARPSVRFGLKITKENKGSWSFSPRSNGGIKEAVSQVIGKDASAQCMMKSFVFPDCQTNQDQNPEECTSLRRDPATQYQVDLFLPRPDAEPGKIGHRQYLSIDSRPVSSDKGTMRKIVTSFKSHIKGRLRDSSEIKNPFLQLNIKCPTASYDPNVEPAKDDVIFADEALLVDSFDACFGDVYGERVVAPPSRVKQKQLMDNFDLLLAWKPTELDSTTHSIDPPNENTLPIEPENPRLKSALQTSNRSDSTHSQVTPTGFAPGHDSSKGRRSWGVDVSKEFGDASESRYSSSGQNSHDTRPFQTIPTSEGESVGPLDPLNPWTIAKMTALVQQDKQNESLEVINLYGPGTESSSSRNRSDQHVESLFVDNFNPQPPQQFLNRTPQRRYSNDVTRLALSEVKETGHRSFPRTRRHSINDINFYPEQGSKALLPHQPGNFDKNGVSQARGEPTLSTNHIDTMVELLPGNTTPYTRRTNDFISARNMTETLPLTPPTTLPRTGLKRPTGLRMPFKAPRRVADDAALGDGLVQSRISLHDGLLHSHQQGDNRSGLEWSMEYEQNKEIATQKRREQLRIARKEARDAESHVENKSSPHKNRYNAAIIALEADGISSAVEPQQLDPFNTSLPHSDPRYHLMREQRLSTSRVASAKLTRAKSMKLPLERIPTGKGTHDLLLSLPANLDSATRLARVLQKTDAYVMHGTNRFGQELEPSDKLMLRSKTQNIVDEWLDTDEERRYEVEYTFDNL</sequence>
<dbReference type="GO" id="GO:0006298">
    <property type="term" value="P:mismatch repair"/>
    <property type="evidence" value="ECO:0007669"/>
    <property type="project" value="InterPro"/>
</dbReference>
<dbReference type="InterPro" id="IPR020568">
    <property type="entry name" value="Ribosomal_Su5_D2-typ_SF"/>
</dbReference>
<dbReference type="GO" id="GO:0016887">
    <property type="term" value="F:ATP hydrolysis activity"/>
    <property type="evidence" value="ECO:0007669"/>
    <property type="project" value="InterPro"/>
</dbReference>
<dbReference type="AlphaFoldDB" id="A0A9P7YRI7"/>
<comment type="similarity">
    <text evidence="1">Belongs to the DNA mismatch repair MutL/HexB family.</text>
</comment>
<dbReference type="Gene3D" id="3.30.565.10">
    <property type="entry name" value="Histidine kinase-like ATPase, C-terminal domain"/>
    <property type="match status" value="1"/>
</dbReference>
<dbReference type="GO" id="GO:0005524">
    <property type="term" value="F:ATP binding"/>
    <property type="evidence" value="ECO:0007669"/>
    <property type="project" value="InterPro"/>
</dbReference>
<dbReference type="SMART" id="SM01340">
    <property type="entry name" value="DNA_mis_repair"/>
    <property type="match status" value="1"/>
</dbReference>
<keyword evidence="2" id="KW-0227">DNA damage</keyword>
<dbReference type="InterPro" id="IPR038973">
    <property type="entry name" value="MutL/Mlh/Pms-like"/>
</dbReference>
<keyword evidence="6" id="KW-1185">Reference proteome</keyword>
<evidence type="ECO:0000256" key="2">
    <source>
        <dbReference type="ARBA" id="ARBA00022763"/>
    </source>
</evidence>
<accession>A0A9P7YRI7</accession>
<feature type="compositionally biased region" description="Basic and acidic residues" evidence="3">
    <location>
        <begin position="458"/>
        <end position="467"/>
    </location>
</feature>
<feature type="region of interest" description="Disordered" evidence="3">
    <location>
        <begin position="668"/>
        <end position="688"/>
    </location>
</feature>
<dbReference type="PANTHER" id="PTHR10073:SF41">
    <property type="entry name" value="MISMATCH REPAIR PROTEIN, PUTATIVE (AFU_ORTHOLOGUE AFUA_8G05820)-RELATED"/>
    <property type="match status" value="1"/>
</dbReference>
<reference evidence="5" key="1">
    <citation type="journal article" date="2021" name="IMA Fungus">
        <title>Genomic characterization of three marine fungi, including Emericellopsis atlantica sp. nov. with signatures of a generalist lifestyle and marine biomass degradation.</title>
        <authorList>
            <person name="Hagestad O.C."/>
            <person name="Hou L."/>
            <person name="Andersen J.H."/>
            <person name="Hansen E.H."/>
            <person name="Altermark B."/>
            <person name="Li C."/>
            <person name="Kuhnert E."/>
            <person name="Cox R.J."/>
            <person name="Crous P.W."/>
            <person name="Spatafora J.W."/>
            <person name="Lail K."/>
            <person name="Amirebrahimi M."/>
            <person name="Lipzen A."/>
            <person name="Pangilinan J."/>
            <person name="Andreopoulos W."/>
            <person name="Hayes R.D."/>
            <person name="Ng V."/>
            <person name="Grigoriev I.V."/>
            <person name="Jackson S.A."/>
            <person name="Sutton T.D.S."/>
            <person name="Dobson A.D.W."/>
            <person name="Rama T."/>
        </authorList>
    </citation>
    <scope>NUCLEOTIDE SEQUENCE</scope>
    <source>
        <strain evidence="5">TRa018bII</strain>
    </source>
</reference>
<dbReference type="Pfam" id="PF13589">
    <property type="entry name" value="HATPase_c_3"/>
    <property type="match status" value="1"/>
</dbReference>
<organism evidence="5 6">
    <name type="scientific">Amylocarpus encephaloides</name>
    <dbReference type="NCBI Taxonomy" id="45428"/>
    <lineage>
        <taxon>Eukaryota</taxon>
        <taxon>Fungi</taxon>
        <taxon>Dikarya</taxon>
        <taxon>Ascomycota</taxon>
        <taxon>Pezizomycotina</taxon>
        <taxon>Leotiomycetes</taxon>
        <taxon>Helotiales</taxon>
        <taxon>Helotiales incertae sedis</taxon>
        <taxon>Amylocarpus</taxon>
    </lineage>
</organism>
<name>A0A9P7YRI7_9HELO</name>
<dbReference type="Gene3D" id="3.30.230.10">
    <property type="match status" value="1"/>
</dbReference>
<dbReference type="PROSITE" id="PS00058">
    <property type="entry name" value="DNA_MISMATCH_REPAIR_1"/>
    <property type="match status" value="1"/>
</dbReference>
<dbReference type="InterPro" id="IPR002099">
    <property type="entry name" value="MutL/Mlh/PMS"/>
</dbReference>
<feature type="region of interest" description="Disordered" evidence="3">
    <location>
        <begin position="396"/>
        <end position="496"/>
    </location>
</feature>
<dbReference type="GO" id="GO:0030983">
    <property type="term" value="F:mismatched DNA binding"/>
    <property type="evidence" value="ECO:0007669"/>
    <property type="project" value="InterPro"/>
</dbReference>
<feature type="compositionally biased region" description="Polar residues" evidence="3">
    <location>
        <begin position="468"/>
        <end position="491"/>
    </location>
</feature>